<feature type="transmembrane region" description="Helical" evidence="1">
    <location>
        <begin position="79"/>
        <end position="100"/>
    </location>
</feature>
<evidence type="ECO:0000313" key="2">
    <source>
        <dbReference type="EMBL" id="WFR97573.1"/>
    </source>
</evidence>
<keyword evidence="2" id="KW-0614">Plasmid</keyword>
<organism evidence="2 3">
    <name type="scientific">Rhizobium tumorigenes</name>
    <dbReference type="NCBI Taxonomy" id="2041385"/>
    <lineage>
        <taxon>Bacteria</taxon>
        <taxon>Pseudomonadati</taxon>
        <taxon>Pseudomonadota</taxon>
        <taxon>Alphaproteobacteria</taxon>
        <taxon>Hyphomicrobiales</taxon>
        <taxon>Rhizobiaceae</taxon>
        <taxon>Rhizobium/Agrobacterium group</taxon>
        <taxon>Rhizobium</taxon>
    </lineage>
</organism>
<keyword evidence="1" id="KW-1133">Transmembrane helix</keyword>
<keyword evidence="1" id="KW-0812">Transmembrane</keyword>
<feature type="transmembrane region" description="Helical" evidence="1">
    <location>
        <begin position="45"/>
        <end position="67"/>
    </location>
</feature>
<sequence>MLRFDTATAKLKTDMRQFAILAVYLYICLSAIILYKMTIVGGSGFWPFGLPALKALLLAKFIMLGHAIKLGDRYSERRLIAVITVKVVLYFGLLVLLSVVEEITMAAIHGEPVMSALPGIGNGRLFQVLATSFIMVLVLIPYLASREIDAAMDGGLWRTLMERRTGRKSPGKPKIGLVR</sequence>
<dbReference type="RefSeq" id="WP_111221357.1">
    <property type="nucleotide sequence ID" value="NZ_CP117256.1"/>
</dbReference>
<gene>
    <name evidence="2" type="ORF">PR017_20420</name>
</gene>
<dbReference type="Proteomes" id="UP000249499">
    <property type="component" value="Plasmid pRt1078"/>
</dbReference>
<accession>A0AAF1K7X0</accession>
<evidence type="ECO:0000256" key="1">
    <source>
        <dbReference type="SAM" id="Phobius"/>
    </source>
</evidence>
<reference evidence="3" key="2">
    <citation type="journal article" date="2023" name="MicrobiologyOpen">
        <title>Genomics of the tumorigenes clade of the family Rhizobiaceae and description of Rhizobium rhododendri sp. nov.</title>
        <authorList>
            <person name="Kuzmanovic N."/>
            <person name="diCenzo G.C."/>
            <person name="Bunk B."/>
            <person name="Sproeer C."/>
            <person name="Fruehling A."/>
            <person name="Neumann-Schaal M."/>
            <person name="Overmann J."/>
            <person name="Smalla K."/>
        </authorList>
    </citation>
    <scope>NUCLEOTIDE SEQUENCE [LARGE SCALE GENOMIC DNA]</scope>
    <source>
        <strain evidence="3">1078</strain>
        <plasmid evidence="3">pRt1078</plasmid>
    </source>
</reference>
<dbReference type="EMBL" id="CP117256">
    <property type="protein sequence ID" value="WFR97573.1"/>
    <property type="molecule type" value="Genomic_DNA"/>
</dbReference>
<keyword evidence="3" id="KW-1185">Reference proteome</keyword>
<geneLocation type="plasmid" evidence="2 3">
    <name>pRt1078</name>
</geneLocation>
<evidence type="ECO:0000313" key="3">
    <source>
        <dbReference type="Proteomes" id="UP000249499"/>
    </source>
</evidence>
<reference evidence="2 3" key="1">
    <citation type="journal article" date="2018" name="Sci. Rep.">
        <title>Rhizobium tumorigenes sp. nov., a novel plant tumorigenic bacterium isolated from cane gall tumors on thornless blackberry.</title>
        <authorList>
            <person name="Kuzmanovi N."/>
            <person name="Smalla K."/>
            <person name="Gronow S."/>
            <person name="PuBawska J."/>
        </authorList>
    </citation>
    <scope>NUCLEOTIDE SEQUENCE [LARGE SCALE GENOMIC DNA]</scope>
    <source>
        <strain evidence="2 3">1078</strain>
    </source>
</reference>
<feature type="transmembrane region" description="Helical" evidence="1">
    <location>
        <begin position="21"/>
        <end position="39"/>
    </location>
</feature>
<feature type="transmembrane region" description="Helical" evidence="1">
    <location>
        <begin position="125"/>
        <end position="144"/>
    </location>
</feature>
<dbReference type="AlphaFoldDB" id="A0AAF1K7X0"/>
<name>A0AAF1K7X0_9HYPH</name>
<dbReference type="KEGG" id="rtu:PR017_20420"/>
<keyword evidence="1" id="KW-0472">Membrane</keyword>
<protein>
    <submittedName>
        <fullName evidence="2">Uncharacterized protein</fullName>
    </submittedName>
</protein>
<proteinExistence type="predicted"/>